<evidence type="ECO:0000313" key="3">
    <source>
        <dbReference type="EMBL" id="REF29132.1"/>
    </source>
</evidence>
<evidence type="ECO:0000313" key="4">
    <source>
        <dbReference type="Proteomes" id="UP000256253"/>
    </source>
</evidence>
<dbReference type="InterPro" id="IPR036514">
    <property type="entry name" value="SGNH_hydro_sf"/>
</dbReference>
<dbReference type="AlphaFoldDB" id="A0A3D9UI61"/>
<dbReference type="Proteomes" id="UP000256253">
    <property type="component" value="Unassembled WGS sequence"/>
</dbReference>
<dbReference type="InterPro" id="IPR013830">
    <property type="entry name" value="SGNH_hydro"/>
</dbReference>
<dbReference type="Gene3D" id="3.40.50.1110">
    <property type="entry name" value="SGNH hydrolase"/>
    <property type="match status" value="1"/>
</dbReference>
<accession>A0A3D9UI61</accession>
<dbReference type="RefSeq" id="WP_115921286.1">
    <property type="nucleotide sequence ID" value="NZ_QTUA01000001.1"/>
</dbReference>
<dbReference type="Pfam" id="PF13472">
    <property type="entry name" value="Lipase_GDSL_2"/>
    <property type="match status" value="1"/>
</dbReference>
<dbReference type="InterPro" id="IPR053140">
    <property type="entry name" value="GDSL_Rv0518-like"/>
</dbReference>
<feature type="compositionally biased region" description="Basic and acidic residues" evidence="1">
    <location>
        <begin position="253"/>
        <end position="263"/>
    </location>
</feature>
<dbReference type="CDD" id="cd01832">
    <property type="entry name" value="SGNH_hydrolase_like_1"/>
    <property type="match status" value="1"/>
</dbReference>
<proteinExistence type="predicted"/>
<protein>
    <submittedName>
        <fullName evidence="3">Lysophospholipase L1-like esterase</fullName>
    </submittedName>
</protein>
<dbReference type="PANTHER" id="PTHR43784">
    <property type="entry name" value="GDSL-LIKE LIPASE/ACYLHYDROLASE, PUTATIVE (AFU_ORTHOLOGUE AFUA_2G00820)-RELATED"/>
    <property type="match status" value="1"/>
</dbReference>
<dbReference type="PANTHER" id="PTHR43784:SF2">
    <property type="entry name" value="GDSL-LIKE LIPASE_ACYLHYDROLASE, PUTATIVE (AFU_ORTHOLOGUE AFUA_2G00820)-RELATED"/>
    <property type="match status" value="1"/>
</dbReference>
<name>A0A3D9UI61_9MICO</name>
<evidence type="ECO:0000259" key="2">
    <source>
        <dbReference type="Pfam" id="PF13472"/>
    </source>
</evidence>
<dbReference type="OrthoDB" id="3465773at2"/>
<comment type="caution">
    <text evidence="3">The sequence shown here is derived from an EMBL/GenBank/DDBJ whole genome shotgun (WGS) entry which is preliminary data.</text>
</comment>
<keyword evidence="4" id="KW-1185">Reference proteome</keyword>
<feature type="region of interest" description="Disordered" evidence="1">
    <location>
        <begin position="239"/>
        <end position="263"/>
    </location>
</feature>
<feature type="domain" description="SGNH hydrolase-type esterase" evidence="2">
    <location>
        <begin position="7"/>
        <end position="181"/>
    </location>
</feature>
<sequence length="284" mass="32365">MAGRFVAIGDSFTEGVGDPNLLYPNGVRGWADRMARQLGRADERWEYANLAIRSKLLDEIVAEQLAPALDLRPTLASFYAGGNDILSVRVDMNSVMERYEAALRELAAGVPDLVLFTTFDSTTSPVLEPVRRRIVFYNNVVRELSVAYNAILVDHTRLSVFRDRRMWAPDRIHMSRHGHKVLAAEVLKTLGIPHTLKVPEFPPWERRPMREAARAEAAWVRHEVIPLFRRRMRGVREGDSLSPKWPTPVHPADGMKRLARTDSGDALRVHREWERSRSHHLPTG</sequence>
<dbReference type="EMBL" id="QTUA01000001">
    <property type="protein sequence ID" value="REF29132.1"/>
    <property type="molecule type" value="Genomic_DNA"/>
</dbReference>
<dbReference type="SUPFAM" id="SSF52266">
    <property type="entry name" value="SGNH hydrolase"/>
    <property type="match status" value="1"/>
</dbReference>
<reference evidence="3 4" key="1">
    <citation type="submission" date="2018-08" db="EMBL/GenBank/DDBJ databases">
        <title>Sequencing the genomes of 1000 actinobacteria strains.</title>
        <authorList>
            <person name="Klenk H.-P."/>
        </authorList>
    </citation>
    <scope>NUCLEOTIDE SEQUENCE [LARGE SCALE GENOMIC DNA]</scope>
    <source>
        <strain evidence="3 4">DSM 22967</strain>
    </source>
</reference>
<gene>
    <name evidence="3" type="ORF">DFJ65_0064</name>
</gene>
<organism evidence="3 4">
    <name type="scientific">Calidifontibacter indicus</name>
    <dbReference type="NCBI Taxonomy" id="419650"/>
    <lineage>
        <taxon>Bacteria</taxon>
        <taxon>Bacillati</taxon>
        <taxon>Actinomycetota</taxon>
        <taxon>Actinomycetes</taxon>
        <taxon>Micrococcales</taxon>
        <taxon>Dermacoccaceae</taxon>
        <taxon>Calidifontibacter</taxon>
    </lineage>
</organism>
<evidence type="ECO:0000256" key="1">
    <source>
        <dbReference type="SAM" id="MobiDB-lite"/>
    </source>
</evidence>